<feature type="domain" description="ABC-2 type transporter transmembrane" evidence="7">
    <location>
        <begin position="541"/>
        <end position="625"/>
    </location>
</feature>
<feature type="transmembrane region" description="Helical" evidence="6">
    <location>
        <begin position="540"/>
        <end position="561"/>
    </location>
</feature>
<dbReference type="OrthoDB" id="66620at2759"/>
<dbReference type="EMBL" id="AWUE01020742">
    <property type="protein sequence ID" value="OMO66549.1"/>
    <property type="molecule type" value="Genomic_DNA"/>
</dbReference>
<sequence>MDGDQAITRRSRSIKRSLSKTGRKMEDVLGGAMSLSRKYSRSSSRAEEEEEALIWAAIEKLPTYNRLRTSIIKSFLDGDDDNNQVHGSNNYHHKFATREVDVRKLDMDDRQMFINALFKVAEEDNEKFLKRFRNRIDKVGIQLPTVEVRFENLNIEADTYIGSRALPTLPNAARNIAESALGLVGIRLAKTTKLNILKNVSGIIKPSRPTSFGKNNPFTRPGRKIEPKLEELLSELARREKSAGIFPEAEVDLFMKATAIEGAESSLATDYILRQRDLLLYPTWAFTIPLLLTKIPMAILESIIWMVMTYYTIGFAPEADRFFKKLLAVFMIQQVAASLFRLISGVCRTIVISNTGGMFALMFVVLCGGFTLTRTQIPDWWKWGYWCSPLTYGFDALVINEFYAPRWMNERASDNVTLLGDAVLDSLAIYRNKNLYWISIVALLGFVILFNVLFTLALTYLNAPSSPQAVLPDDISNEVESNIEMTIQGFSNQSNSNNGNRKANSIVAKKGMVLPFTPLAMQNQILVEELSTPQPGAKDLYFTTQLGFTLVAALILGSVYWRIGTKMSDASELTMVLGAMYVASMFLGVNNCQTAQPVVAIERSIFYRERAAGMYSALPYALAQVKGIDGLMGYTLLLFSVVVANGSVSIGILQVIVEVPYVLTQASYYTIIVFAMIGFKWTAKKFFWFFFINFFTFLYFTYYGMMTVAITPNAQVAAILAASFYALFNLFSGFYIPKPVSKLVSQAKTS</sequence>
<evidence type="ECO:0000259" key="8">
    <source>
        <dbReference type="Pfam" id="PF08370"/>
    </source>
</evidence>
<reference evidence="11" key="1">
    <citation type="submission" date="2013-09" db="EMBL/GenBank/DDBJ databases">
        <title>Corchorus olitorius genome sequencing.</title>
        <authorList>
            <person name="Alam M."/>
            <person name="Haque M.S."/>
            <person name="Islam M.S."/>
            <person name="Emdad E.M."/>
            <person name="Islam M.M."/>
            <person name="Ahmed B."/>
            <person name="Halim A."/>
            <person name="Hossen Q.M.M."/>
            <person name="Hossain M.Z."/>
            <person name="Ahmed R."/>
            <person name="Khan M.M."/>
            <person name="Islam R."/>
            <person name="Rashid M.M."/>
            <person name="Khan S.A."/>
            <person name="Rahman M.S."/>
            <person name="Alam M."/>
            <person name="Yahiya A.S."/>
            <person name="Khan M.S."/>
            <person name="Azam M.S."/>
            <person name="Haque T."/>
            <person name="Lashkar M.Z.H."/>
            <person name="Akhand A.I."/>
            <person name="Morshed G."/>
            <person name="Roy S."/>
            <person name="Uddin K.S."/>
            <person name="Rabeya T."/>
            <person name="Hossain A.S."/>
            <person name="Chowdhury A."/>
            <person name="Snigdha A.R."/>
            <person name="Mortoza M.S."/>
            <person name="Matin S.A."/>
            <person name="Hoque S.M.E."/>
            <person name="Islam M.K."/>
            <person name="Roy D.K."/>
            <person name="Haider R."/>
            <person name="Moosa M.M."/>
            <person name="Elias S.M."/>
            <person name="Hasan A.M."/>
            <person name="Jahan S."/>
            <person name="Shafiuddin M."/>
            <person name="Mahmood N."/>
            <person name="Shommy N.S."/>
        </authorList>
    </citation>
    <scope>NUCLEOTIDE SEQUENCE [LARGE SCALE GENOMIC DNA]</scope>
    <source>
        <strain evidence="11">cv. O-4</strain>
    </source>
</reference>
<evidence type="ECO:0000313" key="10">
    <source>
        <dbReference type="EMBL" id="OMO66549.1"/>
    </source>
</evidence>
<dbReference type="AlphaFoldDB" id="A0A1R3H869"/>
<feature type="transmembrane region" description="Helical" evidence="6">
    <location>
        <begin position="326"/>
        <end position="344"/>
    </location>
</feature>
<dbReference type="STRING" id="93759.A0A1R3H869"/>
<keyword evidence="11" id="KW-1185">Reference proteome</keyword>
<dbReference type="Pfam" id="PF01061">
    <property type="entry name" value="ABC2_membrane"/>
    <property type="match status" value="3"/>
</dbReference>
<evidence type="ECO:0000259" key="7">
    <source>
        <dbReference type="Pfam" id="PF01061"/>
    </source>
</evidence>
<feature type="transmembrane region" description="Helical" evidence="6">
    <location>
        <begin position="350"/>
        <end position="372"/>
    </location>
</feature>
<dbReference type="PANTHER" id="PTHR48040:SF53">
    <property type="entry name" value="ABC TRANSPORTER G FAMILY MEMBER 35-LIKE"/>
    <property type="match status" value="1"/>
</dbReference>
<name>A0A1R3H869_9ROSI</name>
<feature type="region of interest" description="Disordered" evidence="5">
    <location>
        <begin position="1"/>
        <end position="42"/>
    </location>
</feature>
<feature type="domain" description="ABC-2 type transporter transmembrane" evidence="7">
    <location>
        <begin position="649"/>
        <end position="739"/>
    </location>
</feature>
<proteinExistence type="predicted"/>
<accession>A0A1R3H869</accession>
<dbReference type="PANTHER" id="PTHR48040">
    <property type="entry name" value="PLEIOTROPIC DRUG RESISTANCE PROTEIN 1-LIKE ISOFORM X1"/>
    <property type="match status" value="1"/>
</dbReference>
<dbReference type="Pfam" id="PF14510">
    <property type="entry name" value="ABC_trans_N"/>
    <property type="match status" value="1"/>
</dbReference>
<dbReference type="Pfam" id="PF08370">
    <property type="entry name" value="PDR_assoc"/>
    <property type="match status" value="1"/>
</dbReference>
<feature type="transmembrane region" description="Helical" evidence="6">
    <location>
        <begin position="716"/>
        <end position="736"/>
    </location>
</feature>
<evidence type="ECO:0000313" key="11">
    <source>
        <dbReference type="Proteomes" id="UP000187203"/>
    </source>
</evidence>
<comment type="caution">
    <text evidence="10">The sequence shown here is derived from an EMBL/GenBank/DDBJ whole genome shotgun (WGS) entry which is preliminary data.</text>
</comment>
<gene>
    <name evidence="10" type="ORF">COLO4_30504</name>
</gene>
<dbReference type="InterPro" id="IPR013525">
    <property type="entry name" value="ABC2_TM"/>
</dbReference>
<dbReference type="GO" id="GO:0016020">
    <property type="term" value="C:membrane"/>
    <property type="evidence" value="ECO:0007669"/>
    <property type="project" value="UniProtKB-SubCell"/>
</dbReference>
<feature type="transmembrane region" description="Helical" evidence="6">
    <location>
        <begin position="686"/>
        <end position="710"/>
    </location>
</feature>
<feature type="domain" description="ABC-2 type transporter transmembrane" evidence="7">
    <location>
        <begin position="272"/>
        <end position="402"/>
    </location>
</feature>
<dbReference type="Proteomes" id="UP000187203">
    <property type="component" value="Unassembled WGS sequence"/>
</dbReference>
<evidence type="ECO:0000256" key="3">
    <source>
        <dbReference type="ARBA" id="ARBA00022989"/>
    </source>
</evidence>
<feature type="transmembrane region" description="Helical" evidence="6">
    <location>
        <begin position="636"/>
        <end position="656"/>
    </location>
</feature>
<keyword evidence="2 6" id="KW-0812">Transmembrane</keyword>
<feature type="compositionally biased region" description="Basic residues" evidence="5">
    <location>
        <begin position="9"/>
        <end position="22"/>
    </location>
</feature>
<evidence type="ECO:0000256" key="5">
    <source>
        <dbReference type="SAM" id="MobiDB-lite"/>
    </source>
</evidence>
<dbReference type="GO" id="GO:0140359">
    <property type="term" value="F:ABC-type transporter activity"/>
    <property type="evidence" value="ECO:0007669"/>
    <property type="project" value="InterPro"/>
</dbReference>
<comment type="subcellular location">
    <subcellularLocation>
        <location evidence="1">Membrane</location>
        <topology evidence="1">Multi-pass membrane protein</topology>
    </subcellularLocation>
</comment>
<dbReference type="InterPro" id="IPR013581">
    <property type="entry name" value="PDR_assoc"/>
</dbReference>
<evidence type="ECO:0000256" key="1">
    <source>
        <dbReference type="ARBA" id="ARBA00004141"/>
    </source>
</evidence>
<dbReference type="InterPro" id="IPR029481">
    <property type="entry name" value="ABC_trans_N"/>
</dbReference>
<feature type="domain" description="Pleiotropic ABC efflux transporter N-terminal" evidence="9">
    <location>
        <begin position="121"/>
        <end position="172"/>
    </location>
</feature>
<evidence type="ECO:0000256" key="2">
    <source>
        <dbReference type="ARBA" id="ARBA00022692"/>
    </source>
</evidence>
<feature type="domain" description="Plant PDR ABC transporter associated" evidence="8">
    <location>
        <begin position="407"/>
        <end position="470"/>
    </location>
</feature>
<evidence type="ECO:0000259" key="9">
    <source>
        <dbReference type="Pfam" id="PF14510"/>
    </source>
</evidence>
<feature type="transmembrane region" description="Helical" evidence="6">
    <location>
        <begin position="662"/>
        <end position="679"/>
    </location>
</feature>
<keyword evidence="4 6" id="KW-0472">Membrane</keyword>
<feature type="transmembrane region" description="Helical" evidence="6">
    <location>
        <begin position="435"/>
        <end position="461"/>
    </location>
</feature>
<evidence type="ECO:0000256" key="4">
    <source>
        <dbReference type="ARBA" id="ARBA00023136"/>
    </source>
</evidence>
<evidence type="ECO:0000256" key="6">
    <source>
        <dbReference type="SAM" id="Phobius"/>
    </source>
</evidence>
<protein>
    <submittedName>
        <fullName evidence="10">ABC-2 type transporter</fullName>
    </submittedName>
</protein>
<organism evidence="10 11">
    <name type="scientific">Corchorus olitorius</name>
    <dbReference type="NCBI Taxonomy" id="93759"/>
    <lineage>
        <taxon>Eukaryota</taxon>
        <taxon>Viridiplantae</taxon>
        <taxon>Streptophyta</taxon>
        <taxon>Embryophyta</taxon>
        <taxon>Tracheophyta</taxon>
        <taxon>Spermatophyta</taxon>
        <taxon>Magnoliopsida</taxon>
        <taxon>eudicotyledons</taxon>
        <taxon>Gunneridae</taxon>
        <taxon>Pentapetalae</taxon>
        <taxon>rosids</taxon>
        <taxon>malvids</taxon>
        <taxon>Malvales</taxon>
        <taxon>Malvaceae</taxon>
        <taxon>Grewioideae</taxon>
        <taxon>Apeibeae</taxon>
        <taxon>Corchorus</taxon>
    </lineage>
</organism>
<keyword evidence="3 6" id="KW-1133">Transmembrane helix</keyword>